<evidence type="ECO:0000259" key="2">
    <source>
        <dbReference type="Pfam" id="PF04892"/>
    </source>
</evidence>
<name>A0A212UCI1_9BACT</name>
<dbReference type="PANTHER" id="PTHR28008">
    <property type="entry name" value="DOMAIN PROTEIN, PUTATIVE (AFU_ORTHOLOGUE AFUA_3G10980)-RELATED"/>
    <property type="match status" value="1"/>
</dbReference>
<dbReference type="InterPro" id="IPR006976">
    <property type="entry name" value="VanZ-like"/>
</dbReference>
<dbReference type="NCBIfam" id="NF037970">
    <property type="entry name" value="vanZ_1"/>
    <property type="match status" value="1"/>
</dbReference>
<evidence type="ECO:0000256" key="1">
    <source>
        <dbReference type="SAM" id="Phobius"/>
    </source>
</evidence>
<keyword evidence="1" id="KW-1133">Transmembrane helix</keyword>
<dbReference type="RefSeq" id="WP_088844407.1">
    <property type="nucleotide sequence ID" value="NZ_FYEW01000002.1"/>
</dbReference>
<dbReference type="EMBL" id="FYEW01000002">
    <property type="protein sequence ID" value="SNC75903.1"/>
    <property type="molecule type" value="Genomic_DNA"/>
</dbReference>
<feature type="transmembrane region" description="Helical" evidence="1">
    <location>
        <begin position="49"/>
        <end position="67"/>
    </location>
</feature>
<sequence length="135" mass="14982">MPTTAPPLPRRRAFIALPLAWAAFVLLMTLTPADEMPETPTWNLLAFDTAAHAAVFFVLAVLSYFSGARQTAWPTLHQYTFWWLLVACVAFGAAIEIVQMAMDLGRHGEWSDVLSDTIGVVIGLGLMASTRRFWQ</sequence>
<gene>
    <name evidence="3" type="ORF">SAMN06265337_3111</name>
</gene>
<reference evidence="4" key="1">
    <citation type="submission" date="2017-06" db="EMBL/GenBank/DDBJ databases">
        <authorList>
            <person name="Varghese N."/>
            <person name="Submissions S."/>
        </authorList>
    </citation>
    <scope>NUCLEOTIDE SEQUENCE [LARGE SCALE GENOMIC DNA]</scope>
    <source>
        <strain evidence="4">DSM 11116</strain>
    </source>
</reference>
<accession>A0A212UCI1</accession>
<feature type="domain" description="VanZ-like" evidence="2">
    <location>
        <begin position="17"/>
        <end position="127"/>
    </location>
</feature>
<keyword evidence="1" id="KW-0812">Transmembrane</keyword>
<dbReference type="Proteomes" id="UP000198131">
    <property type="component" value="Unassembled WGS sequence"/>
</dbReference>
<organism evidence="3 4">
    <name type="scientific">Hymenobacter gelipurpurascens</name>
    <dbReference type="NCBI Taxonomy" id="89968"/>
    <lineage>
        <taxon>Bacteria</taxon>
        <taxon>Pseudomonadati</taxon>
        <taxon>Bacteroidota</taxon>
        <taxon>Cytophagia</taxon>
        <taxon>Cytophagales</taxon>
        <taxon>Hymenobacteraceae</taxon>
        <taxon>Hymenobacter</taxon>
    </lineage>
</organism>
<dbReference type="AlphaFoldDB" id="A0A212UCI1"/>
<dbReference type="PANTHER" id="PTHR28008:SF1">
    <property type="entry name" value="DOMAIN PROTEIN, PUTATIVE (AFU_ORTHOLOGUE AFUA_3G10980)-RELATED"/>
    <property type="match status" value="1"/>
</dbReference>
<evidence type="ECO:0000313" key="4">
    <source>
        <dbReference type="Proteomes" id="UP000198131"/>
    </source>
</evidence>
<evidence type="ECO:0000313" key="3">
    <source>
        <dbReference type="EMBL" id="SNC75903.1"/>
    </source>
</evidence>
<feature type="transmembrane region" description="Helical" evidence="1">
    <location>
        <begin position="79"/>
        <end position="101"/>
    </location>
</feature>
<proteinExistence type="predicted"/>
<keyword evidence="4" id="KW-1185">Reference proteome</keyword>
<dbReference type="Pfam" id="PF04892">
    <property type="entry name" value="VanZ"/>
    <property type="match status" value="1"/>
</dbReference>
<protein>
    <submittedName>
        <fullName evidence="3">VanZ like family protein</fullName>
    </submittedName>
</protein>
<feature type="transmembrane region" description="Helical" evidence="1">
    <location>
        <begin position="113"/>
        <end position="134"/>
    </location>
</feature>
<dbReference type="OrthoDB" id="982143at2"/>
<keyword evidence="1" id="KW-0472">Membrane</keyword>